<keyword evidence="1" id="KW-0175">Coiled coil</keyword>
<feature type="coiled-coil region" evidence="1">
    <location>
        <begin position="7"/>
        <end position="134"/>
    </location>
</feature>
<dbReference type="AlphaFoldDB" id="A0AAN7T999"/>
<proteinExistence type="predicted"/>
<sequence length="492" mass="54822">MERKLLAAQLEAAARQEQQDRDEIDAQIAELMRRRAAKEAAYQENANKLRSHARLTEIESQKQDEVRNLTALRRQQEMLQAERDELKELWKECNRRETALESAENKMNHAFQIAEQSIAELEREQENIDQALQETGPVAGHGPTPPTEQSREASEPLSELSRSPSPPASESGDTEYHEAGASRSPQQQVETVASAPPSDLPLLEPRHTPIMSASADQHNHVISADPTAIGDEAASIAAPAEAKEEVDEELERLKLVAENIIRDRGTLYSISCGHKDCLDEFGRSANAPTNRNGKYHNGLKGFYRHCTINHRADIETSFKGFLPQSRMEEILWWDCCLLKEITEEEMGSLLKGMVPWPRVEKRCLPKAEGDPNKRSRKRRGPDGELYWRDELPETPNSTKRKKKQTPSKSHELELHDDDHGTMNGNGTPAPQPHATPSATAGEPPSTTYTPIVAQEETIAVNARGPSTGHAKKTTPYGLGDPHPMPWAGLNGE</sequence>
<protein>
    <submittedName>
        <fullName evidence="3">Uncharacterized protein</fullName>
    </submittedName>
</protein>
<evidence type="ECO:0000313" key="4">
    <source>
        <dbReference type="Proteomes" id="UP001310890"/>
    </source>
</evidence>
<dbReference type="Proteomes" id="UP001310890">
    <property type="component" value="Unassembled WGS sequence"/>
</dbReference>
<feature type="compositionally biased region" description="Low complexity" evidence="2">
    <location>
        <begin position="155"/>
        <end position="171"/>
    </location>
</feature>
<feature type="compositionally biased region" description="Basic and acidic residues" evidence="2">
    <location>
        <begin position="364"/>
        <end position="373"/>
    </location>
</feature>
<feature type="region of interest" description="Disordered" evidence="2">
    <location>
        <begin position="364"/>
        <end position="492"/>
    </location>
</feature>
<accession>A0AAN7T999</accession>
<feature type="region of interest" description="Disordered" evidence="2">
    <location>
        <begin position="135"/>
        <end position="205"/>
    </location>
</feature>
<feature type="compositionally biased region" description="Polar residues" evidence="2">
    <location>
        <begin position="422"/>
        <end position="449"/>
    </location>
</feature>
<gene>
    <name evidence="3" type="ORF">LTR62_008896</name>
</gene>
<reference evidence="3" key="1">
    <citation type="submission" date="2023-08" db="EMBL/GenBank/DDBJ databases">
        <title>Black Yeasts Isolated from many extreme environments.</title>
        <authorList>
            <person name="Coleine C."/>
            <person name="Stajich J.E."/>
            <person name="Selbmann L."/>
        </authorList>
    </citation>
    <scope>NUCLEOTIDE SEQUENCE</scope>
    <source>
        <strain evidence="3">CCFEE 5401</strain>
    </source>
</reference>
<comment type="caution">
    <text evidence="3">The sequence shown here is derived from an EMBL/GenBank/DDBJ whole genome shotgun (WGS) entry which is preliminary data.</text>
</comment>
<feature type="compositionally biased region" description="Basic and acidic residues" evidence="2">
    <location>
        <begin position="408"/>
        <end position="420"/>
    </location>
</feature>
<dbReference type="EMBL" id="JAVRRL010000099">
    <property type="protein sequence ID" value="KAK5108002.1"/>
    <property type="molecule type" value="Genomic_DNA"/>
</dbReference>
<evidence type="ECO:0000256" key="1">
    <source>
        <dbReference type="SAM" id="Coils"/>
    </source>
</evidence>
<feature type="compositionally biased region" description="Basic and acidic residues" evidence="2">
    <location>
        <begin position="380"/>
        <end position="391"/>
    </location>
</feature>
<evidence type="ECO:0000313" key="3">
    <source>
        <dbReference type="EMBL" id="KAK5108002.1"/>
    </source>
</evidence>
<evidence type="ECO:0000256" key="2">
    <source>
        <dbReference type="SAM" id="MobiDB-lite"/>
    </source>
</evidence>
<name>A0AAN7T999_9PEZI</name>
<organism evidence="3 4">
    <name type="scientific">Meristemomyces frigidus</name>
    <dbReference type="NCBI Taxonomy" id="1508187"/>
    <lineage>
        <taxon>Eukaryota</taxon>
        <taxon>Fungi</taxon>
        <taxon>Dikarya</taxon>
        <taxon>Ascomycota</taxon>
        <taxon>Pezizomycotina</taxon>
        <taxon>Dothideomycetes</taxon>
        <taxon>Dothideomycetidae</taxon>
        <taxon>Mycosphaerellales</taxon>
        <taxon>Teratosphaeriaceae</taxon>
        <taxon>Meristemomyces</taxon>
    </lineage>
</organism>